<evidence type="ECO:0000256" key="6">
    <source>
        <dbReference type="SAM" id="MobiDB-lite"/>
    </source>
</evidence>
<dbReference type="STRING" id="180088.A0A1J8QI14"/>
<feature type="compositionally biased region" description="Polar residues" evidence="6">
    <location>
        <begin position="38"/>
        <end position="57"/>
    </location>
</feature>
<protein>
    <recommendedName>
        <fullName evidence="9">CDC45-like protein</fullName>
    </recommendedName>
</protein>
<dbReference type="GO" id="GO:0031261">
    <property type="term" value="C:DNA replication preinitiation complex"/>
    <property type="evidence" value="ECO:0007669"/>
    <property type="project" value="TreeGrafter"/>
</dbReference>
<name>A0A1J8QI14_9AGAM</name>
<sequence>MTQRCPFYDISAATEATFWDTGNSWSIPQSLSHPADSQVPTTYASNAGPSTFGDPTTNGEIATESQISHFPSGEDISRFLDSLSDGNQGTAVGDPWSCPSEIPANPDLTPFFLPQFDPEALDGVLAQLAAECSQSLSFTGLLQNVLDAPAPMQYAPGRSDNHTISVVDENVLAGPTVAPMRGPMYPHLLSHMGEERTPALLQPVNNTRVPFPTLNAFTCPVSGLPQWPAMHPNQHYPLYHSAPTQAPVYQTQSSLDDGSGQPDEVYAPAVYHGLYQGQSVHSQTAVESAMHGYSDTTAYTAMRAMMDPATVAPSLQDSCGTQSLNGNTASKPSAFTFCDPEVDDRYMPSKRKADDDIRVVNAGPSPPSVGTKARKRRRIGNGKPEVKNFGAYVTVNANVTAMAEPTDDPHPVDISGRADGKDLRTRMYGVMEIDASYGNRSATVSDELPADLTCVRASSASRPAYAEAYANILAAHRRSPLTSASSVIILVAPDVDALCAAKMLAELLKQDDVMHRIIPVSGLADLERMKDELITYTELHTLILLNMGAILDLSSENWFGEFSMKLSVHIIDSTRPQNLANMFAVGENGERFVVWDDGEAENMGDERKAWEALMYDPDPDSDEDSDLDDEDDVRSHEEDDLDDGEEFSERGPSGKRRSLGDGDRSQEKRRKLDDQSPRLAREQRDAYHELIARYYGSGSWYGQSASATIYILATVLERVDCDLLWLAILGLTFQYTTARISRDTYDKYHSIYYDEVFRLNPLPPDVAANATDTITAMNPDDLSVRAVEELRFMLFRHWTLYDAMYHSSYVAGKLGIWKERGRKRLTGLLAKMGCAFINVSLVMAKTFLRSFSIPQTQQPYAHMDLDLKHQLRAKLDSIAPEYGLVELTYPSFARCFGYRASPLGAADAVEAVGALLDVAGGIRMEVEVEGARHGGEWFGGGRLWEGGRNGEEQREKRMEVTRRRTDGDSDVDGGADDEERKERSWWVNNFWAAYDALSDIVPLRDALSLSMSLHRAIIRQGTSIIDKQDIRTMRSHRVVVLSQGPDLALFAHPGVLARLGLWLVDALRDRLPGTKIGGPQGRGKKSLPFVVACLNEKTQTYVVVGITGALDFGDVRRNEFGLAFIEAKQRCNARSRHSTFDASVLEIEQEDLKLFLETLCEVGEGY</sequence>
<dbReference type="GO" id="GO:0003697">
    <property type="term" value="F:single-stranded DNA binding"/>
    <property type="evidence" value="ECO:0007669"/>
    <property type="project" value="TreeGrafter"/>
</dbReference>
<feature type="compositionally biased region" description="Acidic residues" evidence="6">
    <location>
        <begin position="617"/>
        <end position="646"/>
    </location>
</feature>
<feature type="region of interest" description="Disordered" evidence="6">
    <location>
        <begin position="29"/>
        <end position="57"/>
    </location>
</feature>
<keyword evidence="3" id="KW-0235">DNA replication</keyword>
<evidence type="ECO:0000256" key="5">
    <source>
        <dbReference type="ARBA" id="ARBA00023306"/>
    </source>
</evidence>
<feature type="compositionally biased region" description="Basic and acidic residues" evidence="6">
    <location>
        <begin position="658"/>
        <end position="679"/>
    </location>
</feature>
<feature type="compositionally biased region" description="Acidic residues" evidence="6">
    <location>
        <begin position="968"/>
        <end position="977"/>
    </location>
</feature>
<dbReference type="GO" id="GO:0006270">
    <property type="term" value="P:DNA replication initiation"/>
    <property type="evidence" value="ECO:0007669"/>
    <property type="project" value="InterPro"/>
</dbReference>
<dbReference type="GO" id="GO:1902977">
    <property type="term" value="P:mitotic DNA replication preinitiation complex assembly"/>
    <property type="evidence" value="ECO:0007669"/>
    <property type="project" value="TreeGrafter"/>
</dbReference>
<dbReference type="PANTHER" id="PTHR10507">
    <property type="entry name" value="CDC45-RELATED PROTEIN"/>
    <property type="match status" value="1"/>
</dbReference>
<evidence type="ECO:0000313" key="7">
    <source>
        <dbReference type="EMBL" id="OJA13040.1"/>
    </source>
</evidence>
<evidence type="ECO:0000256" key="1">
    <source>
        <dbReference type="ARBA" id="ARBA00004123"/>
    </source>
</evidence>
<dbReference type="GO" id="GO:0000727">
    <property type="term" value="P:double-strand break repair via break-induced replication"/>
    <property type="evidence" value="ECO:0007669"/>
    <property type="project" value="TreeGrafter"/>
</dbReference>
<feature type="region of interest" description="Disordered" evidence="6">
    <location>
        <begin position="944"/>
        <end position="978"/>
    </location>
</feature>
<evidence type="ECO:0000256" key="2">
    <source>
        <dbReference type="ARBA" id="ARBA00010727"/>
    </source>
</evidence>
<evidence type="ECO:0000313" key="8">
    <source>
        <dbReference type="Proteomes" id="UP000183567"/>
    </source>
</evidence>
<dbReference type="GO" id="GO:0003682">
    <property type="term" value="F:chromatin binding"/>
    <property type="evidence" value="ECO:0007669"/>
    <property type="project" value="TreeGrafter"/>
</dbReference>
<comment type="caution">
    <text evidence="7">The sequence shown here is derived from an EMBL/GenBank/DDBJ whole genome shotgun (WGS) entry which is preliminary data.</text>
</comment>
<feature type="region of interest" description="Disordered" evidence="6">
    <location>
        <begin position="357"/>
        <end position="378"/>
    </location>
</feature>
<dbReference type="AlphaFoldDB" id="A0A1J8QI14"/>
<dbReference type="InterPro" id="IPR003874">
    <property type="entry name" value="CDC45"/>
</dbReference>
<keyword evidence="4" id="KW-0539">Nucleus</keyword>
<proteinExistence type="inferred from homology"/>
<dbReference type="PANTHER" id="PTHR10507:SF0">
    <property type="entry name" value="CELL DIVISION CONTROL PROTEIN 45 HOMOLOG"/>
    <property type="match status" value="1"/>
</dbReference>
<keyword evidence="5" id="KW-0131">Cell cycle</keyword>
<dbReference type="Pfam" id="PF02724">
    <property type="entry name" value="CDC45"/>
    <property type="match status" value="1"/>
</dbReference>
<evidence type="ECO:0000256" key="4">
    <source>
        <dbReference type="ARBA" id="ARBA00023242"/>
    </source>
</evidence>
<feature type="region of interest" description="Disordered" evidence="6">
    <location>
        <begin position="615"/>
        <end position="679"/>
    </location>
</feature>
<keyword evidence="8" id="KW-1185">Reference proteome</keyword>
<organism evidence="7 8">
    <name type="scientific">Rhizopogon vesiculosus</name>
    <dbReference type="NCBI Taxonomy" id="180088"/>
    <lineage>
        <taxon>Eukaryota</taxon>
        <taxon>Fungi</taxon>
        <taxon>Dikarya</taxon>
        <taxon>Basidiomycota</taxon>
        <taxon>Agaricomycotina</taxon>
        <taxon>Agaricomycetes</taxon>
        <taxon>Agaricomycetidae</taxon>
        <taxon>Boletales</taxon>
        <taxon>Suillineae</taxon>
        <taxon>Rhizopogonaceae</taxon>
        <taxon>Rhizopogon</taxon>
    </lineage>
</organism>
<dbReference type="OrthoDB" id="10258882at2759"/>
<comment type="similarity">
    <text evidence="2">Belongs to the CDC45 family.</text>
</comment>
<dbReference type="EMBL" id="LVVM01004390">
    <property type="protein sequence ID" value="OJA13040.1"/>
    <property type="molecule type" value="Genomic_DNA"/>
</dbReference>
<evidence type="ECO:0000256" key="3">
    <source>
        <dbReference type="ARBA" id="ARBA00022705"/>
    </source>
</evidence>
<dbReference type="Proteomes" id="UP000183567">
    <property type="component" value="Unassembled WGS sequence"/>
</dbReference>
<dbReference type="GO" id="GO:0003688">
    <property type="term" value="F:DNA replication origin binding"/>
    <property type="evidence" value="ECO:0007669"/>
    <property type="project" value="TreeGrafter"/>
</dbReference>
<reference evidence="7 8" key="1">
    <citation type="submission" date="2016-03" db="EMBL/GenBank/DDBJ databases">
        <title>Comparative genomics of the ectomycorrhizal sister species Rhizopogon vinicolor and Rhizopogon vesiculosus (Basidiomycota: Boletales) reveals a divergence of the mating type B locus.</title>
        <authorList>
            <person name="Mujic A.B."/>
            <person name="Kuo A."/>
            <person name="Tritt A."/>
            <person name="Lipzen A."/>
            <person name="Chen C."/>
            <person name="Johnson J."/>
            <person name="Sharma A."/>
            <person name="Barry K."/>
            <person name="Grigoriev I.V."/>
            <person name="Spatafora J.W."/>
        </authorList>
    </citation>
    <scope>NUCLEOTIDE SEQUENCE [LARGE SCALE GENOMIC DNA]</scope>
    <source>
        <strain evidence="7 8">AM-OR11-056</strain>
    </source>
</reference>
<gene>
    <name evidence="7" type="ORF">AZE42_04383</name>
</gene>
<accession>A0A1J8QI14</accession>
<evidence type="ECO:0008006" key="9">
    <source>
        <dbReference type="Google" id="ProtNLM"/>
    </source>
</evidence>
<comment type="subcellular location">
    <subcellularLocation>
        <location evidence="1">Nucleus</location>
    </subcellularLocation>
</comment>
<feature type="compositionally biased region" description="Basic and acidic residues" evidence="6">
    <location>
        <begin position="948"/>
        <end position="967"/>
    </location>
</feature>